<organism evidence="2">
    <name type="scientific">Leptosphaeria maculans (strain JN3 / isolate v23.1.3 / race Av1-4-5-6-7-8)</name>
    <name type="common">Blackleg fungus</name>
    <name type="synonym">Phoma lingam</name>
    <dbReference type="NCBI Taxonomy" id="985895"/>
    <lineage>
        <taxon>Eukaryota</taxon>
        <taxon>Fungi</taxon>
        <taxon>Dikarya</taxon>
        <taxon>Ascomycota</taxon>
        <taxon>Pezizomycotina</taxon>
        <taxon>Dothideomycetes</taxon>
        <taxon>Pleosporomycetidae</taxon>
        <taxon>Pleosporales</taxon>
        <taxon>Pleosporineae</taxon>
        <taxon>Leptosphaeriaceae</taxon>
        <taxon>Plenodomus</taxon>
        <taxon>Plenodomus lingam/Leptosphaeria maculans species complex</taxon>
    </lineage>
</organism>
<dbReference type="AlphaFoldDB" id="E4ZHJ5"/>
<dbReference type="HOGENOM" id="CLU_2133963_0_0_1"/>
<dbReference type="Proteomes" id="UP000002668">
    <property type="component" value="Genome"/>
</dbReference>
<keyword evidence="2" id="KW-1185">Reference proteome</keyword>
<evidence type="ECO:0000313" key="1">
    <source>
        <dbReference type="EMBL" id="CBX90828.1"/>
    </source>
</evidence>
<accession>E4ZHJ5</accession>
<proteinExistence type="predicted"/>
<dbReference type="EMBL" id="FP929065">
    <property type="protein sequence ID" value="CBX90828.1"/>
    <property type="molecule type" value="Genomic_DNA"/>
</dbReference>
<dbReference type="VEuPathDB" id="FungiDB:LEMA_P058620.1"/>
<evidence type="ECO:0000313" key="2">
    <source>
        <dbReference type="Proteomes" id="UP000002668"/>
    </source>
</evidence>
<name>E4ZHJ5_LEPMJ</name>
<gene>
    <name evidence="1" type="ORF">LEMA_P058620.1</name>
</gene>
<dbReference type="InParanoid" id="E4ZHJ5"/>
<reference evidence="2" key="1">
    <citation type="journal article" date="2011" name="Nat. Commun.">
        <title>Effector diversification within compartments of the Leptosphaeria maculans genome affected by Repeat-Induced Point mutations.</title>
        <authorList>
            <person name="Rouxel T."/>
            <person name="Grandaubert J."/>
            <person name="Hane J.K."/>
            <person name="Hoede C."/>
            <person name="van de Wouw A.P."/>
            <person name="Couloux A."/>
            <person name="Dominguez V."/>
            <person name="Anthouard V."/>
            <person name="Bally P."/>
            <person name="Bourras S."/>
            <person name="Cozijnsen A.J."/>
            <person name="Ciuffetti L.M."/>
            <person name="Degrave A."/>
            <person name="Dilmaghani A."/>
            <person name="Duret L."/>
            <person name="Fudal I."/>
            <person name="Goodwin S.B."/>
            <person name="Gout L."/>
            <person name="Glaser N."/>
            <person name="Linglin J."/>
            <person name="Kema G.H.J."/>
            <person name="Lapalu N."/>
            <person name="Lawrence C.B."/>
            <person name="May K."/>
            <person name="Meyer M."/>
            <person name="Ollivier B."/>
            <person name="Poulain J."/>
            <person name="Schoch C.L."/>
            <person name="Simon A."/>
            <person name="Spatafora J.W."/>
            <person name="Stachowiak A."/>
            <person name="Turgeon B.G."/>
            <person name="Tyler B.M."/>
            <person name="Vincent D."/>
            <person name="Weissenbach J."/>
            <person name="Amselem J."/>
            <person name="Quesneville H."/>
            <person name="Oliver R.P."/>
            <person name="Wincker P."/>
            <person name="Balesdent M.-H."/>
            <person name="Howlett B.J."/>
        </authorList>
    </citation>
    <scope>NUCLEOTIDE SEQUENCE [LARGE SCALE GENOMIC DNA]</scope>
    <source>
        <strain evidence="2">JN3 / isolate v23.1.3 / race Av1-4-5-6-7-8</strain>
    </source>
</reference>
<sequence length="113" mass="12081">MLPVQLLPFPFSLFFLQRGSLVYGVKVVFFVAGPATQGTASEYLPCLRTYLQYMPTSPGRSGKAQSFLCPCAGLARKIVGNLLLLVLQRTGGPDGTTPMPLVQDDCALSIGEA</sequence>
<protein>
    <submittedName>
        <fullName evidence="1">Predicted protein</fullName>
    </submittedName>
</protein>